<organism evidence="2 3">
    <name type="scientific">Candidatus Wolfebacteria bacterium CG_4_10_14_0_2_um_filter_39_18</name>
    <dbReference type="NCBI Taxonomy" id="1975061"/>
    <lineage>
        <taxon>Bacteria</taxon>
        <taxon>Candidatus Wolfeibacteriota</taxon>
    </lineage>
</organism>
<evidence type="ECO:0000256" key="1">
    <source>
        <dbReference type="SAM" id="Phobius"/>
    </source>
</evidence>
<accession>A0A2M7TG32</accession>
<comment type="caution">
    <text evidence="2">The sequence shown here is derived from an EMBL/GenBank/DDBJ whole genome shotgun (WGS) entry which is preliminary data.</text>
</comment>
<keyword evidence="1" id="KW-0812">Transmembrane</keyword>
<sequence length="173" mass="19992">MRVELIVFFVILAIILFFQIRKRINAKSETQQQPTKTTDRKKKRSVGWVFPVILLLLVALLGYWYHNEQVKNLRKQTRIEFQKQLQSFYLPPCTEDSECEEVPTVDAGPGTKHRIRADAPYRAVSVQPNGKRIVYNMPEGWETWTGAAPAGKLRLLNAKGAEKEILVEILREQ</sequence>
<keyword evidence="1" id="KW-1133">Transmembrane helix</keyword>
<gene>
    <name evidence="2" type="ORF">COY31_01395</name>
</gene>
<dbReference type="EMBL" id="PFNM01000028">
    <property type="protein sequence ID" value="PIZ44953.1"/>
    <property type="molecule type" value="Genomic_DNA"/>
</dbReference>
<feature type="transmembrane region" description="Helical" evidence="1">
    <location>
        <begin position="45"/>
        <end position="65"/>
    </location>
</feature>
<evidence type="ECO:0000313" key="2">
    <source>
        <dbReference type="EMBL" id="PIZ44953.1"/>
    </source>
</evidence>
<dbReference type="Proteomes" id="UP000230553">
    <property type="component" value="Unassembled WGS sequence"/>
</dbReference>
<name>A0A2M7TG32_9BACT</name>
<dbReference type="AlphaFoldDB" id="A0A2M7TG32"/>
<reference evidence="3" key="1">
    <citation type="submission" date="2017-09" db="EMBL/GenBank/DDBJ databases">
        <title>Depth-based differentiation of microbial function through sediment-hosted aquifers and enrichment of novel symbionts in the deep terrestrial subsurface.</title>
        <authorList>
            <person name="Probst A.J."/>
            <person name="Ladd B."/>
            <person name="Jarett J.K."/>
            <person name="Geller-Mcgrath D.E."/>
            <person name="Sieber C.M.K."/>
            <person name="Emerson J.B."/>
            <person name="Anantharaman K."/>
            <person name="Thomas B.C."/>
            <person name="Malmstrom R."/>
            <person name="Stieglmeier M."/>
            <person name="Klingl A."/>
            <person name="Woyke T."/>
            <person name="Ryan C.M."/>
            <person name="Banfield J.F."/>
        </authorList>
    </citation>
    <scope>NUCLEOTIDE SEQUENCE [LARGE SCALE GENOMIC DNA]</scope>
</reference>
<feature type="transmembrane region" description="Helical" evidence="1">
    <location>
        <begin position="6"/>
        <end position="24"/>
    </location>
</feature>
<keyword evidence="1" id="KW-0472">Membrane</keyword>
<protein>
    <submittedName>
        <fullName evidence="2">Uncharacterized protein</fullName>
    </submittedName>
</protein>
<proteinExistence type="predicted"/>
<evidence type="ECO:0000313" key="3">
    <source>
        <dbReference type="Proteomes" id="UP000230553"/>
    </source>
</evidence>